<accession>A0ABY6KZ87</accession>
<reference evidence="1 2" key="1">
    <citation type="submission" date="2022-01" db="EMBL/GenBank/DDBJ databases">
        <title>A chromosomal length assembly of Cordylochernes scorpioides.</title>
        <authorList>
            <person name="Zeh D."/>
            <person name="Zeh J."/>
        </authorList>
    </citation>
    <scope>NUCLEOTIDE SEQUENCE [LARGE SCALE GENOMIC DNA]</scope>
    <source>
        <strain evidence="1">IN4F17</strain>
        <tissue evidence="1">Whole Body</tissue>
    </source>
</reference>
<dbReference type="Proteomes" id="UP001235939">
    <property type="component" value="Chromosome 10"/>
</dbReference>
<organism evidence="1 2">
    <name type="scientific">Cordylochernes scorpioides</name>
    <dbReference type="NCBI Taxonomy" id="51811"/>
    <lineage>
        <taxon>Eukaryota</taxon>
        <taxon>Metazoa</taxon>
        <taxon>Ecdysozoa</taxon>
        <taxon>Arthropoda</taxon>
        <taxon>Chelicerata</taxon>
        <taxon>Arachnida</taxon>
        <taxon>Pseudoscorpiones</taxon>
        <taxon>Cheliferoidea</taxon>
        <taxon>Chernetidae</taxon>
        <taxon>Cordylochernes</taxon>
    </lineage>
</organism>
<name>A0ABY6KZ87_9ARAC</name>
<keyword evidence="2" id="KW-1185">Reference proteome</keyword>
<evidence type="ECO:0000313" key="2">
    <source>
        <dbReference type="Proteomes" id="UP001235939"/>
    </source>
</evidence>
<proteinExistence type="predicted"/>
<sequence length="279" mass="31199">MPCAAAPNMEYKRCSSCIPGLGALTGYYQPGQLSPDCAYKHQSASLEDELIKDRVVVGIHDDHTREKLLSDPDLDLDKAIQICMVSVFSILQKPPVFPRNSLSLIKTHPRLHLILCQRNQLPPKTQFSFANLTPNFGLHVVVRSTDNKANPREILWEIQKIHPTLAACKEVAASTKSVGKVVQHTSTEEVAKSLASKLSTLPSNLACHKCSTILPRYCLFRVDNEVSDVYFSSNYAIQTSLVKAPLRWSTAQEIIARTQQQSSWTTKWLKPWANTDVFP</sequence>
<gene>
    <name evidence="1" type="ORF">LAZ67_10002169</name>
</gene>
<evidence type="ECO:0000313" key="1">
    <source>
        <dbReference type="EMBL" id="UYV73202.1"/>
    </source>
</evidence>
<protein>
    <submittedName>
        <fullName evidence="1">K02A2.6-like</fullName>
    </submittedName>
</protein>
<dbReference type="EMBL" id="CP092872">
    <property type="protein sequence ID" value="UYV73202.1"/>
    <property type="molecule type" value="Genomic_DNA"/>
</dbReference>